<sequence length="828" mass="91303">MASSRAPSAPLPLVPVEGFGLKGNLRDGVHFLDASTIAYVAGHCVILKDCRDKKQRVIAGTPSMYGISALAVSTSKKFIAVAEVAPPTKIPGTVEEENASKAAAAAAPAAATLTTAATAGAKSPMINIYTLQSLIKKRSLTTTRFGSREIVSMCFSADGRMLAAQGGAPNWKLLLWDVMATKVAASIRSVDGTVAYQVRCCPVDESLVTVVGDGFAKTFKYTDSSFRPVTTDFTNQEPHQVLCHVWLPPPSELVAKHKRNKSQDKGKEKGTSEHKDKDNEKDDNKNEKTTIEKADPLCCMYSLSSGELLYVEDGKVASTITQSSGSRVGVANIAMQCSIGFICGEDGYVSIYEYEGAKKNYRKVRSIKVDESRAQVCGLALSPAEDVLVCTMANNTLTYLPYQQLYFLSTDSVPKEVVAETYHQAEITGMDICLLKPFAVSCSKDMSVRVWNYVEHCCEIVKYFPSEALSISLHPTGLYVVVGFPESIKLFNLLVDDLQLWREFPIIKNCVICAFSTGGQYFAAVNGNNVHIFSTYNGLNIGTLRAHVNQVQSIWWAHDDFNIVTSGMDGAIYEWTVKTFKRKRENVIKGCIYTCVIGLKNSRCFYGVGSDRKLRELDEMQVLKIFESNVALTQIAMCGGGALLFAGTETGAIRAYSYPLTGMLLLFMESSCTSLSLQCFLSQRDLTTGMFFEVKISAAPICKLRVSSNETHLVCASEDGLTMVLNVRDFPTSLRDTSPGPWCHEALITKDNLEELKSHVEDLKTKMIEMQSNCEYQLRIKDEHVEGQIQELQDQFALNLEDARVKHQELFMDKNETVLFLIFCSMSH</sequence>
<dbReference type="InterPro" id="IPR015943">
    <property type="entry name" value="WD40/YVTN_repeat-like_dom_sf"/>
</dbReference>
<feature type="compositionally biased region" description="Basic and acidic residues" evidence="3">
    <location>
        <begin position="261"/>
        <end position="288"/>
    </location>
</feature>
<evidence type="ECO:0000256" key="2">
    <source>
        <dbReference type="SAM" id="Coils"/>
    </source>
</evidence>
<reference evidence="4" key="1">
    <citation type="submission" date="2024-03" db="EMBL/GenBank/DDBJ databases">
        <authorList>
            <consortium name="ELIXIR-Norway"/>
            <consortium name="Elixir Norway"/>
        </authorList>
    </citation>
    <scope>NUCLEOTIDE SEQUENCE</scope>
</reference>
<keyword evidence="1" id="KW-0853">WD repeat</keyword>
<proteinExistence type="predicted"/>
<accession>A0ABP1AEH8</accession>
<protein>
    <submittedName>
        <fullName evidence="4">Uncharacterized protein</fullName>
    </submittedName>
</protein>
<organism evidence="4 5">
    <name type="scientific">Sphagnum jensenii</name>
    <dbReference type="NCBI Taxonomy" id="128206"/>
    <lineage>
        <taxon>Eukaryota</taxon>
        <taxon>Viridiplantae</taxon>
        <taxon>Streptophyta</taxon>
        <taxon>Embryophyta</taxon>
        <taxon>Bryophyta</taxon>
        <taxon>Sphagnophytina</taxon>
        <taxon>Sphagnopsida</taxon>
        <taxon>Sphagnales</taxon>
        <taxon>Sphagnaceae</taxon>
        <taxon>Sphagnum</taxon>
    </lineage>
</organism>
<gene>
    <name evidence="4" type="ORF">CSSPJE1EN2_LOCUS3909</name>
</gene>
<dbReference type="SUPFAM" id="SSF50978">
    <property type="entry name" value="WD40 repeat-like"/>
    <property type="match status" value="3"/>
</dbReference>
<keyword evidence="5" id="KW-1185">Reference proteome</keyword>
<evidence type="ECO:0000313" key="5">
    <source>
        <dbReference type="Proteomes" id="UP001497522"/>
    </source>
</evidence>
<dbReference type="Proteomes" id="UP001497522">
    <property type="component" value="Chromosome 11"/>
</dbReference>
<dbReference type="PANTHER" id="PTHR32215:SF0">
    <property type="entry name" value="CILIA- AND FLAGELLA-ASSOCIATED PROTEIN 57"/>
    <property type="match status" value="1"/>
</dbReference>
<dbReference type="EMBL" id="OZ023712">
    <property type="protein sequence ID" value="CAK9860914.1"/>
    <property type="molecule type" value="Genomic_DNA"/>
</dbReference>
<dbReference type="InterPro" id="IPR036322">
    <property type="entry name" value="WD40_repeat_dom_sf"/>
</dbReference>
<dbReference type="Pfam" id="PF00400">
    <property type="entry name" value="WD40"/>
    <property type="match status" value="2"/>
</dbReference>
<feature type="coiled-coil region" evidence="2">
    <location>
        <begin position="746"/>
        <end position="773"/>
    </location>
</feature>
<name>A0ABP1AEH8_9BRYO</name>
<dbReference type="PROSITE" id="PS50082">
    <property type="entry name" value="WD_REPEATS_2"/>
    <property type="match status" value="1"/>
</dbReference>
<dbReference type="InterPro" id="IPR001680">
    <property type="entry name" value="WD40_rpt"/>
</dbReference>
<keyword evidence="2" id="KW-0175">Coiled coil</keyword>
<feature type="region of interest" description="Disordered" evidence="3">
    <location>
        <begin position="256"/>
        <end position="288"/>
    </location>
</feature>
<evidence type="ECO:0000313" key="4">
    <source>
        <dbReference type="EMBL" id="CAK9860914.1"/>
    </source>
</evidence>
<dbReference type="PANTHER" id="PTHR32215">
    <property type="entry name" value="CILIA- AND FLAGELLA-ASSOCIATED PROTEIN 57"/>
    <property type="match status" value="1"/>
</dbReference>
<dbReference type="Gene3D" id="2.130.10.10">
    <property type="entry name" value="YVTN repeat-like/Quinoprotein amine dehydrogenase"/>
    <property type="match status" value="2"/>
</dbReference>
<dbReference type="InterPro" id="IPR052993">
    <property type="entry name" value="CFA-57"/>
</dbReference>
<evidence type="ECO:0000256" key="1">
    <source>
        <dbReference type="PROSITE-ProRule" id="PRU00221"/>
    </source>
</evidence>
<dbReference type="PROSITE" id="PS50294">
    <property type="entry name" value="WD_REPEATS_REGION"/>
    <property type="match status" value="1"/>
</dbReference>
<feature type="repeat" description="WD" evidence="1">
    <location>
        <begin position="544"/>
        <end position="585"/>
    </location>
</feature>
<dbReference type="SMART" id="SM00320">
    <property type="entry name" value="WD40"/>
    <property type="match status" value="6"/>
</dbReference>
<evidence type="ECO:0000256" key="3">
    <source>
        <dbReference type="SAM" id="MobiDB-lite"/>
    </source>
</evidence>